<organism evidence="1 2">
    <name type="scientific">Crepidotus variabilis</name>
    <dbReference type="NCBI Taxonomy" id="179855"/>
    <lineage>
        <taxon>Eukaryota</taxon>
        <taxon>Fungi</taxon>
        <taxon>Dikarya</taxon>
        <taxon>Basidiomycota</taxon>
        <taxon>Agaricomycotina</taxon>
        <taxon>Agaricomycetes</taxon>
        <taxon>Agaricomycetidae</taxon>
        <taxon>Agaricales</taxon>
        <taxon>Agaricineae</taxon>
        <taxon>Crepidotaceae</taxon>
        <taxon>Crepidotus</taxon>
    </lineage>
</organism>
<name>A0A9P6E3C1_9AGAR</name>
<gene>
    <name evidence="1" type="ORF">CPB83DRAFT_900329</name>
</gene>
<proteinExistence type="predicted"/>
<dbReference type="EMBL" id="MU157993">
    <property type="protein sequence ID" value="KAF9521752.1"/>
    <property type="molecule type" value="Genomic_DNA"/>
</dbReference>
<sequence>MSADSVTESRLLESLILLQSIPKKQYWNRDGMRRDVHRAIEMLAQDWSSMNGEEMPKVFALLTRAKYSASSPSKGRGADLIWHCTVRLFDFRGLYIGAAHMYDNGRRPTFVPDTPSSVSQWHGRLLDNEIFEAL</sequence>
<dbReference type="Proteomes" id="UP000807306">
    <property type="component" value="Unassembled WGS sequence"/>
</dbReference>
<dbReference type="AlphaFoldDB" id="A0A9P6E3C1"/>
<evidence type="ECO:0000313" key="2">
    <source>
        <dbReference type="Proteomes" id="UP000807306"/>
    </source>
</evidence>
<evidence type="ECO:0000313" key="1">
    <source>
        <dbReference type="EMBL" id="KAF9521752.1"/>
    </source>
</evidence>
<accession>A0A9P6E3C1</accession>
<reference evidence="1" key="1">
    <citation type="submission" date="2020-11" db="EMBL/GenBank/DDBJ databases">
        <authorList>
            <consortium name="DOE Joint Genome Institute"/>
            <person name="Ahrendt S."/>
            <person name="Riley R."/>
            <person name="Andreopoulos W."/>
            <person name="Labutti K."/>
            <person name="Pangilinan J."/>
            <person name="Ruiz-Duenas F.J."/>
            <person name="Barrasa J.M."/>
            <person name="Sanchez-Garcia M."/>
            <person name="Camarero S."/>
            <person name="Miyauchi S."/>
            <person name="Serrano A."/>
            <person name="Linde D."/>
            <person name="Babiker R."/>
            <person name="Drula E."/>
            <person name="Ayuso-Fernandez I."/>
            <person name="Pacheco R."/>
            <person name="Padilla G."/>
            <person name="Ferreira P."/>
            <person name="Barriuso J."/>
            <person name="Kellner H."/>
            <person name="Castanera R."/>
            <person name="Alfaro M."/>
            <person name="Ramirez L."/>
            <person name="Pisabarro A.G."/>
            <person name="Kuo A."/>
            <person name="Tritt A."/>
            <person name="Lipzen A."/>
            <person name="He G."/>
            <person name="Yan M."/>
            <person name="Ng V."/>
            <person name="Cullen D."/>
            <person name="Martin F."/>
            <person name="Rosso M.-N."/>
            <person name="Henrissat B."/>
            <person name="Hibbett D."/>
            <person name="Martinez A.T."/>
            <person name="Grigoriev I.V."/>
        </authorList>
    </citation>
    <scope>NUCLEOTIDE SEQUENCE</scope>
    <source>
        <strain evidence="1">CBS 506.95</strain>
    </source>
</reference>
<comment type="caution">
    <text evidence="1">The sequence shown here is derived from an EMBL/GenBank/DDBJ whole genome shotgun (WGS) entry which is preliminary data.</text>
</comment>
<keyword evidence="2" id="KW-1185">Reference proteome</keyword>
<protein>
    <submittedName>
        <fullName evidence="1">Uncharacterized protein</fullName>
    </submittedName>
</protein>